<evidence type="ECO:0000259" key="2">
    <source>
        <dbReference type="Pfam" id="PF21957"/>
    </source>
</evidence>
<evidence type="ECO:0000313" key="4">
    <source>
        <dbReference type="Proteomes" id="UP000251993"/>
    </source>
</evidence>
<protein>
    <submittedName>
        <fullName evidence="3">Uncharacterized protein</fullName>
    </submittedName>
</protein>
<dbReference type="RefSeq" id="WP_114066002.1">
    <property type="nucleotide sequence ID" value="NZ_CP030850.1"/>
</dbReference>
<dbReference type="AlphaFoldDB" id="A0A344TEZ5"/>
<sequence length="403" mass="46414">MSDYRYQFKRYKSPSDRVTCPSCDHKRTFTPYVDTTTGEQLPPQYGKCERVNNCGYELNPYTDGYAKMIWQQERGERPTDWKRYATRPQPFIKRQPPPPPVFIPSEVKEASLKAYRQNNFVKYLQNLFDASDVEQVTERYQIGTSSRWQGSTVFWYIDLNANVRAGQIKCFDHTGHTIKDVLPNGETKTRTTWVHSILERQQPAPTWLANYLNQENKVGCLFGEHLLKSDPNKTVCVVEAPKTAIIASMYFPNFVWLAVGALSYLTADRCKALTNRKVILWPDLNGYNLWKERADKLSAGRWQVSDFLEQVATDEERKSGLDLADYLPRYHYKDFRLGYPKEWNDPAPVGYVPTWIEHTPESLGLNPKSTPPLGASDLKALWINDSPALTKLIDTLELQPVIA</sequence>
<organism evidence="3 4">
    <name type="scientific">Runella rosea</name>
    <dbReference type="NCBI Taxonomy" id="2259595"/>
    <lineage>
        <taxon>Bacteria</taxon>
        <taxon>Pseudomonadati</taxon>
        <taxon>Bacteroidota</taxon>
        <taxon>Cytophagia</taxon>
        <taxon>Cytophagales</taxon>
        <taxon>Spirosomataceae</taxon>
        <taxon>Runella</taxon>
    </lineage>
</organism>
<proteinExistence type="predicted"/>
<dbReference type="Proteomes" id="UP000251993">
    <property type="component" value="Chromosome"/>
</dbReference>
<dbReference type="InterPro" id="IPR047731">
    <property type="entry name" value="Zinc_ribbon_put"/>
</dbReference>
<dbReference type="Pfam" id="PF19898">
    <property type="entry name" value="DUF6371"/>
    <property type="match status" value="1"/>
</dbReference>
<evidence type="ECO:0000313" key="3">
    <source>
        <dbReference type="EMBL" id="AXE17216.1"/>
    </source>
</evidence>
<evidence type="ECO:0000259" key="1">
    <source>
        <dbReference type="Pfam" id="PF19898"/>
    </source>
</evidence>
<name>A0A344TEZ5_9BACT</name>
<gene>
    <name evidence="3" type="ORF">DR864_05445</name>
</gene>
<keyword evidence="4" id="KW-1185">Reference proteome</keyword>
<dbReference type="EMBL" id="CP030850">
    <property type="protein sequence ID" value="AXE17216.1"/>
    <property type="molecule type" value="Genomic_DNA"/>
</dbReference>
<reference evidence="3 4" key="1">
    <citation type="submission" date="2018-07" db="EMBL/GenBank/DDBJ databases">
        <title>Genome sequencing of Runella.</title>
        <authorList>
            <person name="Baek M.-G."/>
            <person name="Yi H."/>
        </authorList>
    </citation>
    <scope>NUCLEOTIDE SEQUENCE [LARGE SCALE GENOMIC DNA]</scope>
    <source>
        <strain evidence="3 4">HYN0085</strain>
    </source>
</reference>
<dbReference type="Pfam" id="PF21957">
    <property type="entry name" value="Zn_ribbon_16"/>
    <property type="match status" value="1"/>
</dbReference>
<dbReference type="NCBIfam" id="NF040506">
    <property type="entry name" value="PG0870_Nterm"/>
    <property type="match status" value="1"/>
</dbReference>
<dbReference type="KEGG" id="run:DR864_05445"/>
<accession>A0A344TEZ5</accession>
<dbReference type="InterPro" id="IPR045951">
    <property type="entry name" value="DUF6371"/>
</dbReference>
<feature type="domain" description="Zinc beta-ribbon finger putative" evidence="2">
    <location>
        <begin position="4"/>
        <end position="62"/>
    </location>
</feature>
<dbReference type="OrthoDB" id="1068350at2"/>
<feature type="domain" description="DUF6371" evidence="1">
    <location>
        <begin position="118"/>
        <end position="284"/>
    </location>
</feature>